<accession>A0A1R3KDF8</accession>
<comment type="caution">
    <text evidence="1">The sequence shown here is derived from an EMBL/GenBank/DDBJ whole genome shotgun (WGS) entry which is preliminary data.</text>
</comment>
<gene>
    <name evidence="1" type="ORF">COLO4_09028</name>
</gene>
<name>A0A1R3KDF8_9ROSI</name>
<reference evidence="2" key="1">
    <citation type="submission" date="2013-09" db="EMBL/GenBank/DDBJ databases">
        <title>Corchorus olitorius genome sequencing.</title>
        <authorList>
            <person name="Alam M."/>
            <person name="Haque M.S."/>
            <person name="Islam M.S."/>
            <person name="Emdad E.M."/>
            <person name="Islam M.M."/>
            <person name="Ahmed B."/>
            <person name="Halim A."/>
            <person name="Hossen Q.M.M."/>
            <person name="Hossain M.Z."/>
            <person name="Ahmed R."/>
            <person name="Khan M.M."/>
            <person name="Islam R."/>
            <person name="Rashid M.M."/>
            <person name="Khan S.A."/>
            <person name="Rahman M.S."/>
            <person name="Alam M."/>
            <person name="Yahiya A.S."/>
            <person name="Khan M.S."/>
            <person name="Azam M.S."/>
            <person name="Haque T."/>
            <person name="Lashkar M.Z.H."/>
            <person name="Akhand A.I."/>
            <person name="Morshed G."/>
            <person name="Roy S."/>
            <person name="Uddin K.S."/>
            <person name="Rabeya T."/>
            <person name="Hossain A.S."/>
            <person name="Chowdhury A."/>
            <person name="Snigdha A.R."/>
            <person name="Mortoza M.S."/>
            <person name="Matin S.A."/>
            <person name="Hoque S.M.E."/>
            <person name="Islam M.K."/>
            <person name="Roy D.K."/>
            <person name="Haider R."/>
            <person name="Moosa M.M."/>
            <person name="Elias S.M."/>
            <person name="Hasan A.M."/>
            <person name="Jahan S."/>
            <person name="Shafiuddin M."/>
            <person name="Mahmood N."/>
            <person name="Shommy N.S."/>
        </authorList>
    </citation>
    <scope>NUCLEOTIDE SEQUENCE [LARGE SCALE GENOMIC DNA]</scope>
    <source>
        <strain evidence="2">cv. O-4</strain>
    </source>
</reference>
<evidence type="ECO:0000313" key="1">
    <source>
        <dbReference type="EMBL" id="OMP05127.1"/>
    </source>
</evidence>
<dbReference type="AlphaFoldDB" id="A0A1R3KDF8"/>
<dbReference type="EMBL" id="AWUE01014100">
    <property type="protein sequence ID" value="OMP05127.1"/>
    <property type="molecule type" value="Genomic_DNA"/>
</dbReference>
<protein>
    <submittedName>
        <fullName evidence="1">Uncharacterized protein</fullName>
    </submittedName>
</protein>
<organism evidence="1 2">
    <name type="scientific">Corchorus olitorius</name>
    <dbReference type="NCBI Taxonomy" id="93759"/>
    <lineage>
        <taxon>Eukaryota</taxon>
        <taxon>Viridiplantae</taxon>
        <taxon>Streptophyta</taxon>
        <taxon>Embryophyta</taxon>
        <taxon>Tracheophyta</taxon>
        <taxon>Spermatophyta</taxon>
        <taxon>Magnoliopsida</taxon>
        <taxon>eudicotyledons</taxon>
        <taxon>Gunneridae</taxon>
        <taxon>Pentapetalae</taxon>
        <taxon>rosids</taxon>
        <taxon>malvids</taxon>
        <taxon>Malvales</taxon>
        <taxon>Malvaceae</taxon>
        <taxon>Grewioideae</taxon>
        <taxon>Apeibeae</taxon>
        <taxon>Corchorus</taxon>
    </lineage>
</organism>
<sequence length="70" mass="8160">MDYIDQGLPHVLELCFLLVYLELSFVKLRLFNGDHSLRLEQRIEALSRGEEDLGFAKRGDLRKKKVAEAR</sequence>
<proteinExistence type="predicted"/>
<keyword evidence="2" id="KW-1185">Reference proteome</keyword>
<evidence type="ECO:0000313" key="2">
    <source>
        <dbReference type="Proteomes" id="UP000187203"/>
    </source>
</evidence>
<dbReference type="Proteomes" id="UP000187203">
    <property type="component" value="Unassembled WGS sequence"/>
</dbReference>